<dbReference type="Proteomes" id="UP000069906">
    <property type="component" value="Chromosome"/>
</dbReference>
<accession>A0A0F7PA32</accession>
<reference evidence="2 5" key="1">
    <citation type="journal article" date="2015" name="ISME J.">
        <title>Elemental sulfur and acetate can support life of a novel strictly anaerobic haloarchaeon.</title>
        <authorList>
            <person name="Sorokin D.Y."/>
            <person name="Kublanov I.V."/>
            <person name="Gavrilov S.N."/>
            <person name="Rojo D."/>
            <person name="Roman P."/>
            <person name="Golyshin P.N."/>
            <person name="Slepak V.Z."/>
            <person name="Smedile F."/>
            <person name="Ferrer M."/>
            <person name="Messina E."/>
            <person name="La Cono V."/>
            <person name="Yakimov M.M."/>
        </authorList>
    </citation>
    <scope>NUCLEOTIDE SEQUENCE [LARGE SCALE GENOMIC DNA]</scope>
    <source>
        <strain evidence="2 5">HSR2</strain>
    </source>
</reference>
<dbReference type="Proteomes" id="UP000060390">
    <property type="component" value="Chromosome"/>
</dbReference>
<reference evidence="3 4" key="3">
    <citation type="journal article" date="2016" name="Stand. Genomic Sci.">
        <title>Complete genome sequence of 'Halanaeroarchaeum sulfurireducens' M27-SA2, a sulfur-reducing and acetate-oxidizing haloarchaeon from the deep-sea hypersaline anoxic lake Medee.</title>
        <authorList>
            <person name="Messina E."/>
            <person name="Sorokin D.Y."/>
            <person name="Kublanov I.V."/>
            <person name="Toshchakov S."/>
            <person name="Lopatina A."/>
            <person name="Arcadi E."/>
            <person name="Smedile F."/>
            <person name="La Spada G."/>
            <person name="La Cono V."/>
            <person name="Yakimov M.M."/>
        </authorList>
    </citation>
    <scope>NUCLEOTIDE SEQUENCE [LARGE SCALE GENOMIC DNA]</scope>
    <source>
        <strain evidence="3 4">M27-SA2</strain>
    </source>
</reference>
<feature type="compositionally biased region" description="Low complexity" evidence="1">
    <location>
        <begin position="1"/>
        <end position="21"/>
    </location>
</feature>
<dbReference type="EMBL" id="CP011564">
    <property type="protein sequence ID" value="ALG82028.1"/>
    <property type="molecule type" value="Genomic_DNA"/>
</dbReference>
<dbReference type="KEGG" id="hsf:HLASA_1133"/>
<reference evidence="4" key="2">
    <citation type="submission" date="2015-05" db="EMBL/GenBank/DDBJ databases">
        <title>Complete genome sequence of Halanaeroarchaeum sulfurireducens type strain M27-SA2, a sulfate-reducer haloarchaeon from marine anoxic lake Medee.</title>
        <authorList>
            <person name="Messina E."/>
            <person name="Kublanov I.V."/>
            <person name="Toshchakov S."/>
            <person name="Arcadi E."/>
            <person name="La Spada G."/>
            <person name="La Cono V."/>
            <person name="Yakimov M.M."/>
        </authorList>
    </citation>
    <scope>NUCLEOTIDE SEQUENCE [LARGE SCALE GENOMIC DNA]</scope>
    <source>
        <strain evidence="4">M27-SA2</strain>
    </source>
</reference>
<sequence>MAVSVSGGRPSISSGRRPTTTVLPRMASISRTPQTMGRRGRPSRPTKPTTARTTGRSRRSTVRPFSCGYRQRIRAATRVRT</sequence>
<organism evidence="2 5">
    <name type="scientific">Halanaeroarchaeum sulfurireducens</name>
    <dbReference type="NCBI Taxonomy" id="1604004"/>
    <lineage>
        <taxon>Archaea</taxon>
        <taxon>Methanobacteriati</taxon>
        <taxon>Methanobacteriota</taxon>
        <taxon>Stenosarchaea group</taxon>
        <taxon>Halobacteria</taxon>
        <taxon>Halobacteriales</taxon>
        <taxon>Halobacteriaceae</taxon>
        <taxon>Halanaeroarchaeum</taxon>
    </lineage>
</organism>
<evidence type="ECO:0000256" key="1">
    <source>
        <dbReference type="SAM" id="MobiDB-lite"/>
    </source>
</evidence>
<dbReference type="HOGENOM" id="CLU_2565588_0_0_2"/>
<name>A0A0F7PA32_9EURY</name>
<feature type="region of interest" description="Disordered" evidence="1">
    <location>
        <begin position="1"/>
        <end position="62"/>
    </location>
</feature>
<evidence type="ECO:0000313" key="4">
    <source>
        <dbReference type="Proteomes" id="UP000060390"/>
    </source>
</evidence>
<evidence type="ECO:0000313" key="3">
    <source>
        <dbReference type="EMBL" id="ALG82028.1"/>
    </source>
</evidence>
<proteinExistence type="predicted"/>
<gene>
    <name evidence="3" type="ORF">HLASA_1133</name>
    <name evidence="2" type="ORF">HLASF_1144</name>
</gene>
<dbReference type="KEGG" id="hsu:HLASF_1144"/>
<keyword evidence="5" id="KW-1185">Reference proteome</keyword>
<evidence type="ECO:0000313" key="2">
    <source>
        <dbReference type="EMBL" id="AKH97632.1"/>
    </source>
</evidence>
<evidence type="ECO:0000313" key="5">
    <source>
        <dbReference type="Proteomes" id="UP000069906"/>
    </source>
</evidence>
<protein>
    <submittedName>
        <fullName evidence="2">Uncharacterized protein</fullName>
    </submittedName>
</protein>
<dbReference type="EMBL" id="CP008874">
    <property type="protein sequence ID" value="AKH97632.1"/>
    <property type="molecule type" value="Genomic_DNA"/>
</dbReference>
<dbReference type="AlphaFoldDB" id="A0A0F7PA32"/>